<evidence type="ECO:0008006" key="3">
    <source>
        <dbReference type="Google" id="ProtNLM"/>
    </source>
</evidence>
<keyword evidence="2" id="KW-1185">Reference proteome</keyword>
<dbReference type="EMBL" id="BSUZ01000001">
    <property type="protein sequence ID" value="GMA87794.1"/>
    <property type="molecule type" value="Genomic_DNA"/>
</dbReference>
<dbReference type="Proteomes" id="UP001157017">
    <property type="component" value="Unassembled WGS sequence"/>
</dbReference>
<evidence type="ECO:0000313" key="1">
    <source>
        <dbReference type="EMBL" id="GMA87794.1"/>
    </source>
</evidence>
<organism evidence="1 2">
    <name type="scientific">Angustibacter aerolatus</name>
    <dbReference type="NCBI Taxonomy" id="1162965"/>
    <lineage>
        <taxon>Bacteria</taxon>
        <taxon>Bacillati</taxon>
        <taxon>Actinomycetota</taxon>
        <taxon>Actinomycetes</taxon>
        <taxon>Kineosporiales</taxon>
        <taxon>Kineosporiaceae</taxon>
    </lineage>
</organism>
<protein>
    <recommendedName>
        <fullName evidence="3">Resolvase/invertase-type recombinase catalytic domain-containing protein</fullName>
    </recommendedName>
</protein>
<sequence length="40" mass="4341">MVVEITTRRARSAQEREDDLAESLAFARLNLAAAGAPSRP</sequence>
<name>A0ABQ6JIX3_9ACTN</name>
<comment type="caution">
    <text evidence="1">The sequence shown here is derived from an EMBL/GenBank/DDBJ whole genome shotgun (WGS) entry which is preliminary data.</text>
</comment>
<reference evidence="2" key="1">
    <citation type="journal article" date="2019" name="Int. J. Syst. Evol. Microbiol.">
        <title>The Global Catalogue of Microorganisms (GCM) 10K type strain sequencing project: providing services to taxonomists for standard genome sequencing and annotation.</title>
        <authorList>
            <consortium name="The Broad Institute Genomics Platform"/>
            <consortium name="The Broad Institute Genome Sequencing Center for Infectious Disease"/>
            <person name="Wu L."/>
            <person name="Ma J."/>
        </authorList>
    </citation>
    <scope>NUCLEOTIDE SEQUENCE [LARGE SCALE GENOMIC DNA]</scope>
    <source>
        <strain evidence="2">NBRC 108730</strain>
    </source>
</reference>
<gene>
    <name evidence="1" type="ORF">GCM10025868_30440</name>
</gene>
<proteinExistence type="predicted"/>
<accession>A0ABQ6JIX3</accession>
<evidence type="ECO:0000313" key="2">
    <source>
        <dbReference type="Proteomes" id="UP001157017"/>
    </source>
</evidence>